<evidence type="ECO:0000313" key="1">
    <source>
        <dbReference type="EMBL" id="MEF3364954.1"/>
    </source>
</evidence>
<name>A0ABU7XC34_9HYPH</name>
<dbReference type="Pfam" id="PF13489">
    <property type="entry name" value="Methyltransf_23"/>
    <property type="match status" value="1"/>
</dbReference>
<gene>
    <name evidence="1" type="ORF">V3H18_00235</name>
</gene>
<dbReference type="EMBL" id="JAZHYN010000001">
    <property type="protein sequence ID" value="MEF3364954.1"/>
    <property type="molecule type" value="Genomic_DNA"/>
</dbReference>
<dbReference type="CDD" id="cd02440">
    <property type="entry name" value="AdoMet_MTases"/>
    <property type="match status" value="1"/>
</dbReference>
<sequence>MKDRALSASAAIAQVEEIVRGGANEKDVAYFKEHRGRFERTLRRMTELAPPPAKVLDIGSHYLHLSLALRAMDYHVVSIDAPAFADQPLMRARAQKGGIDNLAVGRLEDGDFLQEEGESFDVVVFTEIMEHITFNPVLLWRRVYDLLRVGGFVYITTPNSLTPWKMLHVLKRMTTLAGVGVSPDEIMHTVTYGHHWKEYSADEIRKYFALMSPDFSVEIAHFNEDWKTAPPDASIKSACRAFVRGLAANIPVLRDQIEAIVRVQGRTRWLIEPPGFI</sequence>
<reference evidence="1 2" key="1">
    <citation type="submission" date="2024-02" db="EMBL/GenBank/DDBJ databases">
        <authorList>
            <person name="Grouzdev D."/>
        </authorList>
    </citation>
    <scope>NUCLEOTIDE SEQUENCE [LARGE SCALE GENOMIC DNA]</scope>
    <source>
        <strain evidence="1 2">9N</strain>
    </source>
</reference>
<proteinExistence type="predicted"/>
<protein>
    <submittedName>
        <fullName evidence="1">Methyltransferase domain-containing protein</fullName>
    </submittedName>
</protein>
<keyword evidence="1" id="KW-0808">Transferase</keyword>
<keyword evidence="1" id="KW-0489">Methyltransferase</keyword>
<dbReference type="GO" id="GO:0008168">
    <property type="term" value="F:methyltransferase activity"/>
    <property type="evidence" value="ECO:0007669"/>
    <property type="project" value="UniProtKB-KW"/>
</dbReference>
<evidence type="ECO:0000313" key="2">
    <source>
        <dbReference type="Proteomes" id="UP001350748"/>
    </source>
</evidence>
<dbReference type="SUPFAM" id="SSF53335">
    <property type="entry name" value="S-adenosyl-L-methionine-dependent methyltransferases"/>
    <property type="match status" value="1"/>
</dbReference>
<keyword evidence="2" id="KW-1185">Reference proteome</keyword>
<comment type="caution">
    <text evidence="1">The sequence shown here is derived from an EMBL/GenBank/DDBJ whole genome shotgun (WGS) entry which is preliminary data.</text>
</comment>
<dbReference type="InterPro" id="IPR029063">
    <property type="entry name" value="SAM-dependent_MTases_sf"/>
</dbReference>
<dbReference type="Gene3D" id="3.40.50.150">
    <property type="entry name" value="Vaccinia Virus protein VP39"/>
    <property type="match status" value="1"/>
</dbReference>
<accession>A0ABU7XC34</accession>
<organism evidence="1 2">
    <name type="scientific">Methylocystis borbori</name>
    <dbReference type="NCBI Taxonomy" id="3118750"/>
    <lineage>
        <taxon>Bacteria</taxon>
        <taxon>Pseudomonadati</taxon>
        <taxon>Pseudomonadota</taxon>
        <taxon>Alphaproteobacteria</taxon>
        <taxon>Hyphomicrobiales</taxon>
        <taxon>Methylocystaceae</taxon>
        <taxon>Methylocystis</taxon>
    </lineage>
</organism>
<dbReference type="Proteomes" id="UP001350748">
    <property type="component" value="Unassembled WGS sequence"/>
</dbReference>
<dbReference type="GO" id="GO:0032259">
    <property type="term" value="P:methylation"/>
    <property type="evidence" value="ECO:0007669"/>
    <property type="project" value="UniProtKB-KW"/>
</dbReference>
<dbReference type="RefSeq" id="WP_332079983.1">
    <property type="nucleotide sequence ID" value="NZ_JAZHYN010000001.1"/>
</dbReference>